<reference evidence="2 3" key="1">
    <citation type="submission" date="2020-10" db="EMBL/GenBank/DDBJ databases">
        <authorList>
            <person name="Peeters C."/>
        </authorList>
    </citation>
    <scope>NUCLEOTIDE SEQUENCE [LARGE SCALE GENOMIC DNA]</scope>
    <source>
        <strain evidence="2 3">LMG 28140</strain>
    </source>
</reference>
<keyword evidence="1" id="KW-0812">Transmembrane</keyword>
<evidence type="ECO:0000313" key="3">
    <source>
        <dbReference type="Proteomes" id="UP000598032"/>
    </source>
</evidence>
<dbReference type="RefSeq" id="WP_236591964.1">
    <property type="nucleotide sequence ID" value="NZ_CAJHCP010000007.1"/>
</dbReference>
<proteinExistence type="predicted"/>
<name>A0ABN7I0A2_9BURK</name>
<evidence type="ECO:0000256" key="1">
    <source>
        <dbReference type="SAM" id="Phobius"/>
    </source>
</evidence>
<dbReference type="Proteomes" id="UP000598032">
    <property type="component" value="Unassembled WGS sequence"/>
</dbReference>
<protein>
    <recommendedName>
        <fullName evidence="4">Transmembrane protein</fullName>
    </recommendedName>
</protein>
<feature type="transmembrane region" description="Helical" evidence="1">
    <location>
        <begin position="12"/>
        <end position="31"/>
    </location>
</feature>
<evidence type="ECO:0000313" key="2">
    <source>
        <dbReference type="EMBL" id="CAD6538867.1"/>
    </source>
</evidence>
<gene>
    <name evidence="2" type="ORF">LMG28140_03307</name>
</gene>
<organism evidence="2 3">
    <name type="scientific">Paraburkholderia metrosideri</name>
    <dbReference type="NCBI Taxonomy" id="580937"/>
    <lineage>
        <taxon>Bacteria</taxon>
        <taxon>Pseudomonadati</taxon>
        <taxon>Pseudomonadota</taxon>
        <taxon>Betaproteobacteria</taxon>
        <taxon>Burkholderiales</taxon>
        <taxon>Burkholderiaceae</taxon>
        <taxon>Paraburkholderia</taxon>
    </lineage>
</organism>
<keyword evidence="1" id="KW-1133">Transmembrane helix</keyword>
<keyword evidence="1" id="KW-0472">Membrane</keyword>
<keyword evidence="3" id="KW-1185">Reference proteome</keyword>
<accession>A0ABN7I0A2</accession>
<sequence length="127" mass="14608">MEAIWQFALRNPALLVVPACGFVLALLVMHVKKRYVNEGMWFRRSPRPCDDSTSKPAEQNEMMPDRPFDLTIALRTFEQLGLEDGGQRYAYWNEVGQLLKRATGMQAKISALRNALEHCLARLRKED</sequence>
<dbReference type="EMBL" id="CAJHCP010000007">
    <property type="protein sequence ID" value="CAD6538867.1"/>
    <property type="molecule type" value="Genomic_DNA"/>
</dbReference>
<evidence type="ECO:0008006" key="4">
    <source>
        <dbReference type="Google" id="ProtNLM"/>
    </source>
</evidence>
<comment type="caution">
    <text evidence="2">The sequence shown here is derived from an EMBL/GenBank/DDBJ whole genome shotgun (WGS) entry which is preliminary data.</text>
</comment>